<dbReference type="InterPro" id="IPR036179">
    <property type="entry name" value="Ig-like_dom_sf"/>
</dbReference>
<feature type="domain" description="Ig-like" evidence="7">
    <location>
        <begin position="238"/>
        <end position="320"/>
    </location>
</feature>
<dbReference type="GO" id="GO:0098609">
    <property type="term" value="P:cell-cell adhesion"/>
    <property type="evidence" value="ECO:0007669"/>
    <property type="project" value="TreeGrafter"/>
</dbReference>
<keyword evidence="5" id="KW-0393">Immunoglobulin domain</keyword>
<dbReference type="GO" id="GO:0005886">
    <property type="term" value="C:plasma membrane"/>
    <property type="evidence" value="ECO:0007669"/>
    <property type="project" value="TreeGrafter"/>
</dbReference>
<dbReference type="Pfam" id="PF13927">
    <property type="entry name" value="Ig_3"/>
    <property type="match status" value="1"/>
</dbReference>
<keyword evidence="4" id="KW-0325">Glycoprotein</keyword>
<dbReference type="PROSITE" id="PS50835">
    <property type="entry name" value="IG_LIKE"/>
    <property type="match status" value="4"/>
</dbReference>
<dbReference type="PANTHER" id="PTHR11640">
    <property type="entry name" value="NEPHRIN"/>
    <property type="match status" value="1"/>
</dbReference>
<dbReference type="EMBL" id="LWCA01000632">
    <property type="protein sequence ID" value="OAF67555.1"/>
    <property type="molecule type" value="Genomic_DNA"/>
</dbReference>
<dbReference type="Gene3D" id="2.60.40.10">
    <property type="entry name" value="Immunoglobulins"/>
    <property type="match status" value="3"/>
</dbReference>
<dbReference type="Proteomes" id="UP000078046">
    <property type="component" value="Unassembled WGS sequence"/>
</dbReference>
<name>A0A177AZX5_9BILA</name>
<evidence type="ECO:0000256" key="4">
    <source>
        <dbReference type="ARBA" id="ARBA00023180"/>
    </source>
</evidence>
<reference evidence="8 9" key="1">
    <citation type="submission" date="2016-04" db="EMBL/GenBank/DDBJ databases">
        <title>The genome of Intoshia linei affirms orthonectids as highly simplified spiralians.</title>
        <authorList>
            <person name="Mikhailov K.V."/>
            <person name="Slusarev G.S."/>
            <person name="Nikitin M.A."/>
            <person name="Logacheva M.D."/>
            <person name="Penin A."/>
            <person name="Aleoshin V."/>
            <person name="Panchin Y.V."/>
        </authorList>
    </citation>
    <scope>NUCLEOTIDE SEQUENCE [LARGE SCALE GENOMIC DNA]</scope>
    <source>
        <strain evidence="8">Intl2013</strain>
        <tissue evidence="8">Whole animal</tissue>
    </source>
</reference>
<dbReference type="Pfam" id="PF07679">
    <property type="entry name" value="I-set"/>
    <property type="match status" value="1"/>
</dbReference>
<dbReference type="InterPro" id="IPR003598">
    <property type="entry name" value="Ig_sub2"/>
</dbReference>
<evidence type="ECO:0000256" key="1">
    <source>
        <dbReference type="ARBA" id="ARBA00004479"/>
    </source>
</evidence>
<dbReference type="GO" id="GO:0050839">
    <property type="term" value="F:cell adhesion molecule binding"/>
    <property type="evidence" value="ECO:0007669"/>
    <property type="project" value="TreeGrafter"/>
</dbReference>
<evidence type="ECO:0000313" key="8">
    <source>
        <dbReference type="EMBL" id="OAF67555.1"/>
    </source>
</evidence>
<dbReference type="InterPro" id="IPR013783">
    <property type="entry name" value="Ig-like_fold"/>
</dbReference>
<dbReference type="AlphaFoldDB" id="A0A177AZX5"/>
<feature type="non-terminal residue" evidence="8">
    <location>
        <position position="524"/>
    </location>
</feature>
<dbReference type="InterPro" id="IPR051275">
    <property type="entry name" value="Cell_adhesion_signaling"/>
</dbReference>
<dbReference type="OrthoDB" id="10028801at2759"/>
<evidence type="ECO:0000259" key="7">
    <source>
        <dbReference type="PROSITE" id="PS50835"/>
    </source>
</evidence>
<feature type="signal peptide" evidence="6">
    <location>
        <begin position="1"/>
        <end position="19"/>
    </location>
</feature>
<evidence type="ECO:0000256" key="5">
    <source>
        <dbReference type="ARBA" id="ARBA00023319"/>
    </source>
</evidence>
<feature type="chain" id="PRO_5008056758" description="Ig-like domain-containing protein" evidence="6">
    <location>
        <begin position="20"/>
        <end position="524"/>
    </location>
</feature>
<evidence type="ECO:0000256" key="3">
    <source>
        <dbReference type="ARBA" id="ARBA00023157"/>
    </source>
</evidence>
<gene>
    <name evidence="8" type="ORF">A3Q56_04706</name>
</gene>
<keyword evidence="3" id="KW-1015">Disulfide bond</keyword>
<dbReference type="SUPFAM" id="SSF48726">
    <property type="entry name" value="Immunoglobulin"/>
    <property type="match status" value="4"/>
</dbReference>
<dbReference type="GO" id="GO:0005911">
    <property type="term" value="C:cell-cell junction"/>
    <property type="evidence" value="ECO:0007669"/>
    <property type="project" value="TreeGrafter"/>
</dbReference>
<protein>
    <recommendedName>
        <fullName evidence="7">Ig-like domain-containing protein</fullName>
    </recommendedName>
</protein>
<organism evidence="8 9">
    <name type="scientific">Intoshia linei</name>
    <dbReference type="NCBI Taxonomy" id="1819745"/>
    <lineage>
        <taxon>Eukaryota</taxon>
        <taxon>Metazoa</taxon>
        <taxon>Spiralia</taxon>
        <taxon>Lophotrochozoa</taxon>
        <taxon>Mesozoa</taxon>
        <taxon>Orthonectida</taxon>
        <taxon>Rhopaluridae</taxon>
        <taxon>Intoshia</taxon>
    </lineage>
</organism>
<proteinExistence type="predicted"/>
<dbReference type="InterPro" id="IPR003599">
    <property type="entry name" value="Ig_sub"/>
</dbReference>
<accession>A0A177AZX5</accession>
<keyword evidence="2" id="KW-0472">Membrane</keyword>
<comment type="caution">
    <text evidence="8">The sequence shown here is derived from an EMBL/GenBank/DDBJ whole genome shotgun (WGS) entry which is preliminary data.</text>
</comment>
<keyword evidence="6" id="KW-0732">Signal</keyword>
<dbReference type="InterPro" id="IPR013098">
    <property type="entry name" value="Ig_I-set"/>
</dbReference>
<evidence type="ECO:0000256" key="6">
    <source>
        <dbReference type="SAM" id="SignalP"/>
    </source>
</evidence>
<evidence type="ECO:0000256" key="2">
    <source>
        <dbReference type="ARBA" id="ARBA00023136"/>
    </source>
</evidence>
<feature type="domain" description="Ig-like" evidence="7">
    <location>
        <begin position="327"/>
        <end position="459"/>
    </location>
</feature>
<dbReference type="InterPro" id="IPR007110">
    <property type="entry name" value="Ig-like_dom"/>
</dbReference>
<dbReference type="SMART" id="SM00409">
    <property type="entry name" value="IG"/>
    <property type="match status" value="3"/>
</dbReference>
<comment type="subcellular location">
    <subcellularLocation>
        <location evidence="1">Membrane</location>
        <topology evidence="1">Single-pass type I membrane protein</topology>
    </subcellularLocation>
</comment>
<dbReference type="PANTHER" id="PTHR11640:SF31">
    <property type="entry name" value="IRREGULAR CHIASM C-ROUGHEST PROTEIN-RELATED"/>
    <property type="match status" value="1"/>
</dbReference>
<evidence type="ECO:0000313" key="9">
    <source>
        <dbReference type="Proteomes" id="UP000078046"/>
    </source>
</evidence>
<dbReference type="SMART" id="SM00408">
    <property type="entry name" value="IGc2"/>
    <property type="match status" value="2"/>
</dbReference>
<sequence length="524" mass="60841">MNIKVILIFLLTQLSLISLQPTWEQKPMSQIAKLGSDVVMHCHIKNRDKRDIIWIQIGDSSVLPLFVNDKSFNAPDIRYSVEAHDDGYDLKIRNITRNENKIYQCQLQNSELKHRIKLTVIEKPQKMSIHIFSKQAMNFEKNPTFISGEKIRVECTTEGGNPRPEIEMYKNNEKIESKFINMTDVITTKIFSSILLKPQDNLAEFQCKIINHSSFSSMDFKTKDFIRKTRKINIFYRPNISIRPFNPLYTLTGSNVSVECETDSNPLAKRINWYQVNQNNEKDIVSYTKELYLFNVDNQENNSYTCEAENSVGKSAATFNLFVQEKPIVKIDKTIIKTVEGENVKISCSSIFNKFYDLNTSEIYWKFEEYNMNQKDGEHLKDRDIIYTYNRETDGSTYFYKNEPKNATNKHDSKSDNVKLLYVNETINDAKKTQENYNYKFQQIHIQNITRDQAGKYTCFSKCLGRISGNIDPIEIFSDESVVNINVEYGPTHPSILVDSIGSNDVSNVIVGKDFQFSCYFSDF</sequence>
<keyword evidence="9" id="KW-1185">Reference proteome</keyword>
<feature type="domain" description="Ig-like" evidence="7">
    <location>
        <begin position="21"/>
        <end position="119"/>
    </location>
</feature>
<feature type="domain" description="Ig-like" evidence="7">
    <location>
        <begin position="124"/>
        <end position="223"/>
    </location>
</feature>